<comment type="caution">
    <text evidence="2">The sequence shown here is derived from an EMBL/GenBank/DDBJ whole genome shotgun (WGS) entry which is preliminary data.</text>
</comment>
<feature type="region of interest" description="Disordered" evidence="1">
    <location>
        <begin position="107"/>
        <end position="135"/>
    </location>
</feature>
<dbReference type="Gene3D" id="1.10.530.10">
    <property type="match status" value="1"/>
</dbReference>
<keyword evidence="3" id="KW-1185">Reference proteome</keyword>
<name>A0ABS6B9C4_9NOCA</name>
<proteinExistence type="predicted"/>
<gene>
    <name evidence="2" type="ORF">KO481_31295</name>
</gene>
<evidence type="ECO:0000313" key="3">
    <source>
        <dbReference type="Proteomes" id="UP000733379"/>
    </source>
</evidence>
<reference evidence="2 3" key="1">
    <citation type="submission" date="2021-06" db="EMBL/GenBank/DDBJ databases">
        <title>Actinomycetes sequencing.</title>
        <authorList>
            <person name="Shan Q."/>
        </authorList>
    </citation>
    <scope>NUCLEOTIDE SEQUENCE [LARGE SCALE GENOMIC DNA]</scope>
    <source>
        <strain evidence="2 3">NEAU-G5</strain>
    </source>
</reference>
<protein>
    <recommendedName>
        <fullName evidence="4">Transglycosylase SLT domain-containing protein</fullName>
    </recommendedName>
</protein>
<accession>A0ABS6B9C4</accession>
<evidence type="ECO:0000256" key="1">
    <source>
        <dbReference type="SAM" id="MobiDB-lite"/>
    </source>
</evidence>
<evidence type="ECO:0000313" key="2">
    <source>
        <dbReference type="EMBL" id="MBU3065995.1"/>
    </source>
</evidence>
<dbReference type="EMBL" id="JAHKNI010000012">
    <property type="protein sequence ID" value="MBU3065995.1"/>
    <property type="molecule type" value="Genomic_DNA"/>
</dbReference>
<evidence type="ECO:0008006" key="4">
    <source>
        <dbReference type="Google" id="ProtNLM"/>
    </source>
</evidence>
<sequence length="553" mass="57665">MSNSNGSQSAVVVDTSVYHNAATSLTTLRTQLQSAVDNILAPGLSKTGGMAGGCAAAAGWATAYDELSSNIQTAIIFYGDALLNFGGVLAAAGYNWDMAEYNGVDPKHRKGPPPVKPDPNAGASSYILDLPQTPGSASGTSPGIVLLAPTLSNLVTTAPDGRTDLLGDAVTAWNSFINNEAVSMAPVTLQQLSDSFGSVQAPEVPDITEALGALQNGITDIFSAASQLGTAVQSYHDDLVDLRTKLASAASTAFPKAHNITTAIGDGAVDVSVGSTLSASDVGNAATAFDSTFNASALASVLSNPDFATYTFDSLPKLKALSQLPILPESGNPADNKTLDGELDKLAAWDSPASTLTADDLAVLGSTDPHLKAWIAAAVKYGDAAGIDPRLVMAIVLNEGATRTLAGAGEIYDDFRWLTSGLRNNSLGLTNMKEATFNRVKAAFPAQFQGQSWSDLDGNEDLAIKATAYDLRNLQNEYENRIPASMRLQVTPTQFLAAAYNVGEDNPSYNVNTLINEGKLADHGVAGYANRAQDHYNLANQWMVNSGAYSASN</sequence>
<dbReference type="RefSeq" id="WP_215922048.1">
    <property type="nucleotide sequence ID" value="NZ_JAHKNI010000012.1"/>
</dbReference>
<dbReference type="Proteomes" id="UP000733379">
    <property type="component" value="Unassembled WGS sequence"/>
</dbReference>
<organism evidence="2 3">
    <name type="scientific">Nocardia albiluteola</name>
    <dbReference type="NCBI Taxonomy" id="2842303"/>
    <lineage>
        <taxon>Bacteria</taxon>
        <taxon>Bacillati</taxon>
        <taxon>Actinomycetota</taxon>
        <taxon>Actinomycetes</taxon>
        <taxon>Mycobacteriales</taxon>
        <taxon>Nocardiaceae</taxon>
        <taxon>Nocardia</taxon>
    </lineage>
</organism>